<reference evidence="1" key="1">
    <citation type="submission" date="2021-05" db="EMBL/GenBank/DDBJ databases">
        <authorList>
            <person name="Pietrasiak N."/>
            <person name="Ward R."/>
            <person name="Stajich J.E."/>
            <person name="Kurbessoian T."/>
        </authorList>
    </citation>
    <scope>NUCLEOTIDE SEQUENCE</scope>
    <source>
        <strain evidence="1">CPER-KK1</strain>
    </source>
</reference>
<proteinExistence type="predicted"/>
<dbReference type="SUPFAM" id="SSF158446">
    <property type="entry name" value="IVS-encoded protein-like"/>
    <property type="match status" value="1"/>
</dbReference>
<dbReference type="CDD" id="cd16377">
    <property type="entry name" value="23S_rRNA_IVP_like"/>
    <property type="match status" value="1"/>
</dbReference>
<organism evidence="1 2">
    <name type="scientific">Symplocastrum torsivum CPER-KK1</name>
    <dbReference type="NCBI Taxonomy" id="450513"/>
    <lineage>
        <taxon>Bacteria</taxon>
        <taxon>Bacillati</taxon>
        <taxon>Cyanobacteriota</taxon>
        <taxon>Cyanophyceae</taxon>
        <taxon>Oscillatoriophycideae</taxon>
        <taxon>Oscillatoriales</taxon>
        <taxon>Microcoleaceae</taxon>
        <taxon>Symplocastrum</taxon>
    </lineage>
</organism>
<dbReference type="NCBIfam" id="TIGR02436">
    <property type="entry name" value="four helix bundle protein"/>
    <property type="match status" value="1"/>
</dbReference>
<dbReference type="PANTHER" id="PTHR38471">
    <property type="entry name" value="FOUR HELIX BUNDLE PROTEIN"/>
    <property type="match status" value="1"/>
</dbReference>
<reference evidence="1" key="2">
    <citation type="journal article" date="2022" name="Microbiol. Resour. Announc.">
        <title>Metagenome Sequencing to Explore Phylogenomics of Terrestrial Cyanobacteria.</title>
        <authorList>
            <person name="Ward R.D."/>
            <person name="Stajich J.E."/>
            <person name="Johansen J.R."/>
            <person name="Huntemann M."/>
            <person name="Clum A."/>
            <person name="Foster B."/>
            <person name="Foster B."/>
            <person name="Roux S."/>
            <person name="Palaniappan K."/>
            <person name="Varghese N."/>
            <person name="Mukherjee S."/>
            <person name="Reddy T.B.K."/>
            <person name="Daum C."/>
            <person name="Copeland A."/>
            <person name="Chen I.A."/>
            <person name="Ivanova N.N."/>
            <person name="Kyrpides N.C."/>
            <person name="Shapiro N."/>
            <person name="Eloe-Fadrosh E.A."/>
            <person name="Pietrasiak N."/>
        </authorList>
    </citation>
    <scope>NUCLEOTIDE SEQUENCE</scope>
    <source>
        <strain evidence="1">CPER-KK1</strain>
    </source>
</reference>
<accession>A0A951PRE3</accession>
<comment type="caution">
    <text evidence="1">The sequence shown here is derived from an EMBL/GenBank/DDBJ whole genome shotgun (WGS) entry which is preliminary data.</text>
</comment>
<dbReference type="Gene3D" id="1.20.1440.60">
    <property type="entry name" value="23S rRNA-intervening sequence"/>
    <property type="match status" value="1"/>
</dbReference>
<dbReference type="EMBL" id="JAHHIF010000039">
    <property type="protein sequence ID" value="MBW4547343.1"/>
    <property type="molecule type" value="Genomic_DNA"/>
</dbReference>
<gene>
    <name evidence="1" type="ORF">KME25_23320</name>
</gene>
<evidence type="ECO:0000313" key="1">
    <source>
        <dbReference type="EMBL" id="MBW4547343.1"/>
    </source>
</evidence>
<protein>
    <submittedName>
        <fullName evidence="1">Four helix bundle protein</fullName>
    </submittedName>
</protein>
<name>A0A951PRE3_9CYAN</name>
<evidence type="ECO:0000313" key="2">
    <source>
        <dbReference type="Proteomes" id="UP000753908"/>
    </source>
</evidence>
<sequence length="119" mass="13611">MKNFRELKVWHNSRQLTLNIYQVTARFPQQELYGFTSQIRRASASIPANIAEGCGRGSDADLARFLQIAMGSASELEYHLLLACDLNFIESSHYQQLNSDVTEIKRMLASFIQKLKAER</sequence>
<dbReference type="Pfam" id="PF05635">
    <property type="entry name" value="23S_rRNA_IVP"/>
    <property type="match status" value="1"/>
</dbReference>
<dbReference type="AlphaFoldDB" id="A0A951PRE3"/>
<dbReference type="PANTHER" id="PTHR38471:SF2">
    <property type="entry name" value="FOUR HELIX BUNDLE PROTEIN"/>
    <property type="match status" value="1"/>
</dbReference>
<dbReference type="InterPro" id="IPR012657">
    <property type="entry name" value="23S_rRNA-intervening_sequence"/>
</dbReference>
<dbReference type="NCBIfam" id="NF008911">
    <property type="entry name" value="PRK12275.1-2"/>
    <property type="match status" value="1"/>
</dbReference>
<dbReference type="InterPro" id="IPR036583">
    <property type="entry name" value="23S_rRNA_IVS_sf"/>
</dbReference>
<dbReference type="Proteomes" id="UP000753908">
    <property type="component" value="Unassembled WGS sequence"/>
</dbReference>